<dbReference type="RefSeq" id="WP_006870707.1">
    <property type="nucleotide sequence ID" value="NZ_JH413817.1"/>
</dbReference>
<dbReference type="PANTHER" id="PTHR34700">
    <property type="entry name" value="POTASSIUM BINDING PROTEIN KBP"/>
    <property type="match status" value="1"/>
</dbReference>
<dbReference type="EMBL" id="JH413817">
    <property type="protein sequence ID" value="EHL31316.1"/>
    <property type="molecule type" value="Genomic_DNA"/>
</dbReference>
<dbReference type="PANTHER" id="PTHR34700:SF4">
    <property type="entry name" value="PHAGE-LIKE ELEMENT PBSX PROTEIN XKDP"/>
    <property type="match status" value="1"/>
</dbReference>
<dbReference type="Gene3D" id="3.10.350.10">
    <property type="entry name" value="LysM domain"/>
    <property type="match status" value="1"/>
</dbReference>
<accession>G9ENF5</accession>
<dbReference type="InterPro" id="IPR018392">
    <property type="entry name" value="LysM"/>
</dbReference>
<dbReference type="Pfam" id="PF01476">
    <property type="entry name" value="LysM"/>
    <property type="match status" value="1"/>
</dbReference>
<dbReference type="InterPro" id="IPR036779">
    <property type="entry name" value="LysM_dom_sf"/>
</dbReference>
<evidence type="ECO:0000313" key="2">
    <source>
        <dbReference type="EMBL" id="EHL31316.1"/>
    </source>
</evidence>
<dbReference type="CDD" id="cd00118">
    <property type="entry name" value="LysM"/>
    <property type="match status" value="1"/>
</dbReference>
<organism evidence="2 3">
    <name type="scientific">Legionella drancourtii LLAP12</name>
    <dbReference type="NCBI Taxonomy" id="658187"/>
    <lineage>
        <taxon>Bacteria</taxon>
        <taxon>Pseudomonadati</taxon>
        <taxon>Pseudomonadota</taxon>
        <taxon>Gammaproteobacteria</taxon>
        <taxon>Legionellales</taxon>
        <taxon>Legionellaceae</taxon>
        <taxon>Legionella</taxon>
    </lineage>
</organism>
<feature type="domain" description="LysM" evidence="1">
    <location>
        <begin position="27"/>
        <end position="75"/>
    </location>
</feature>
<evidence type="ECO:0000313" key="3">
    <source>
        <dbReference type="Proteomes" id="UP000002770"/>
    </source>
</evidence>
<dbReference type="SUPFAM" id="SSF54106">
    <property type="entry name" value="LysM domain"/>
    <property type="match status" value="1"/>
</dbReference>
<gene>
    <name evidence="2" type="ORF">LDG_6778</name>
</gene>
<proteinExistence type="predicted"/>
<dbReference type="InParanoid" id="G9ENF5"/>
<reference evidence="2 3" key="1">
    <citation type="journal article" date="2011" name="BMC Genomics">
        <title>Insight into cross-talk between intra-amoebal pathogens.</title>
        <authorList>
            <person name="Gimenez G."/>
            <person name="Bertelli C."/>
            <person name="Moliner C."/>
            <person name="Robert C."/>
            <person name="Raoult D."/>
            <person name="Fournier P.E."/>
            <person name="Greub G."/>
        </authorList>
    </citation>
    <scope>NUCLEOTIDE SEQUENCE [LARGE SCALE GENOMIC DNA]</scope>
    <source>
        <strain evidence="2 3">LLAP12</strain>
    </source>
</reference>
<dbReference type="HOGENOM" id="CLU_050533_0_0_6"/>
<dbReference type="eggNOG" id="COG1652">
    <property type="taxonomic scope" value="Bacteria"/>
</dbReference>
<dbReference type="InterPro" id="IPR052196">
    <property type="entry name" value="Bact_Kbp"/>
</dbReference>
<dbReference type="PROSITE" id="PS51782">
    <property type="entry name" value="LYSM"/>
    <property type="match status" value="1"/>
</dbReference>
<dbReference type="STRING" id="658187.LDG_6778"/>
<name>G9ENF5_9GAMM</name>
<dbReference type="Proteomes" id="UP000002770">
    <property type="component" value="Unassembled WGS sequence"/>
</dbReference>
<dbReference type="OrthoDB" id="9765158at2"/>
<protein>
    <recommendedName>
        <fullName evidence="1">LysM domain-containing protein</fullName>
    </recommendedName>
</protein>
<dbReference type="AlphaFoldDB" id="G9ENF5"/>
<evidence type="ECO:0000259" key="1">
    <source>
        <dbReference type="PROSITE" id="PS51782"/>
    </source>
</evidence>
<keyword evidence="3" id="KW-1185">Reference proteome</keyword>
<sequence>MRFILFLFFFLCATLNYALSLRPDSPERYVIQPGDSLWRISGKYLHNPWEWKELWHANPTIKNPNRLYAGDVLILAYYENKPYIKVLSNGVIKLSPNARPMPIEQAIPAIPLGDLKPFLNESLVLDVDALSRAPYVVAFMGEHMMGGQGDEAYVKGLRLRRELAEGGSIAYSLFRQGTNYVDPITREPLGFKASLVGYARLIAGGEPATILLTNINVGIKILDRVLINNSPEFDLYFAPKAPAVPVMGQIIDMPDGMPSGNSQEAVGGVVVINKGERNGLEAGDVLGIYRKPHLVRDPKNSLIPIKLPPERIGEVMVFRVFTKTSFALIVRSSRAVYLYNTVTNP</sequence>
<dbReference type="SMART" id="SM00257">
    <property type="entry name" value="LysM"/>
    <property type="match status" value="1"/>
</dbReference>